<accession>A0A917AJ45</accession>
<reference evidence="7" key="1">
    <citation type="journal article" date="2014" name="Int. J. Syst. Evol. Microbiol.">
        <title>Complete genome sequence of Corynebacterium casei LMG S-19264T (=DSM 44701T), isolated from a smear-ripened cheese.</title>
        <authorList>
            <consortium name="US DOE Joint Genome Institute (JGI-PGF)"/>
            <person name="Walter F."/>
            <person name="Albersmeier A."/>
            <person name="Kalinowski J."/>
            <person name="Ruckert C."/>
        </authorList>
    </citation>
    <scope>NUCLEOTIDE SEQUENCE</scope>
    <source>
        <strain evidence="7">CGMCC 1.12698</strain>
    </source>
</reference>
<keyword evidence="4 5" id="KW-0472">Membrane</keyword>
<proteinExistence type="predicted"/>
<feature type="transmembrane region" description="Helical" evidence="5">
    <location>
        <begin position="685"/>
        <end position="707"/>
    </location>
</feature>
<dbReference type="PANTHER" id="PTHR43077:SF10">
    <property type="entry name" value="TRANSPORT PERMEASE PROTEIN"/>
    <property type="match status" value="1"/>
</dbReference>
<keyword evidence="2 5" id="KW-0812">Transmembrane</keyword>
<evidence type="ECO:0000256" key="2">
    <source>
        <dbReference type="ARBA" id="ARBA00022692"/>
    </source>
</evidence>
<dbReference type="NCBIfam" id="TIGR03061">
    <property type="entry name" value="pip_yhgE_Nterm"/>
    <property type="match status" value="1"/>
</dbReference>
<organism evidence="7 8">
    <name type="scientific">Priestia taiwanensis</name>
    <dbReference type="NCBI Taxonomy" id="1347902"/>
    <lineage>
        <taxon>Bacteria</taxon>
        <taxon>Bacillati</taxon>
        <taxon>Bacillota</taxon>
        <taxon>Bacilli</taxon>
        <taxon>Bacillales</taxon>
        <taxon>Bacillaceae</taxon>
        <taxon>Priestia</taxon>
    </lineage>
</organism>
<dbReference type="InterPro" id="IPR017500">
    <property type="entry name" value="Phage_infect_YhgE_N"/>
</dbReference>
<dbReference type="Proteomes" id="UP000605259">
    <property type="component" value="Unassembled WGS sequence"/>
</dbReference>
<comment type="subcellular location">
    <subcellularLocation>
        <location evidence="1">Membrane</location>
        <topology evidence="1">Multi-pass membrane protein</topology>
    </subcellularLocation>
</comment>
<dbReference type="InterPro" id="IPR017501">
    <property type="entry name" value="Phage_infect_YhgE_C"/>
</dbReference>
<dbReference type="InterPro" id="IPR013525">
    <property type="entry name" value="ABC2_TM"/>
</dbReference>
<name>A0A917AJ45_9BACI</name>
<dbReference type="NCBIfam" id="TIGR03062">
    <property type="entry name" value="pip_yhgE_Cterm"/>
    <property type="match status" value="1"/>
</dbReference>
<feature type="domain" description="ABC-2 type transporter transmembrane" evidence="6">
    <location>
        <begin position="22"/>
        <end position="151"/>
    </location>
</feature>
<evidence type="ECO:0000256" key="1">
    <source>
        <dbReference type="ARBA" id="ARBA00004141"/>
    </source>
</evidence>
<comment type="caution">
    <text evidence="7">The sequence shown here is derived from an EMBL/GenBank/DDBJ whole genome shotgun (WGS) entry which is preliminary data.</text>
</comment>
<dbReference type="EMBL" id="BMFK01000001">
    <property type="protein sequence ID" value="GGE55895.1"/>
    <property type="molecule type" value="Genomic_DNA"/>
</dbReference>
<evidence type="ECO:0000256" key="5">
    <source>
        <dbReference type="SAM" id="Phobius"/>
    </source>
</evidence>
<dbReference type="GO" id="GO:0140359">
    <property type="term" value="F:ABC-type transporter activity"/>
    <property type="evidence" value="ECO:0007669"/>
    <property type="project" value="InterPro"/>
</dbReference>
<sequence length="729" mass="80866">MKEILHIYKTDIHRIIRNWAALIVIIGLMILPSLYAWFNIKASWDPYGNTKGIAIAVVNKDKGAEVRGEEIRIGDEIVASLQANEALGWTFVDEKEALDGVNHGEYYAAITIPEDFSEKITTILTNNPQKPELTYTVNEKINAIAPKITSSGATRVQEEVSHNFVKSASSAIFTVFNEIGIELERSLPVIERVKDMIFQLEKEFPEIKNLVNRALVDVEKAQDVIGTTQQAVDVAQSQLPTIESIIKNGGELTTSLSDFLVKSDEALTKASPKIKQDLLVLQQIAISAEQASGLLLGVELNEKTVATLNGLVDRLNTGITIINSLVPFLERLNNAAPSPAFSQTITKLNNVKANFQKQVKVIQTAISVINKGEKPSDSLISEMNRLSKEASSVLGALIGSYDSTIAPAVKHAIEKGKAVTKDVNSVLVEADKLLPTIKEKIPVMKQLLTDASKGVAIGKEEIIKIQQDLPAIEEQIKATANKIRAFETKEDIGEVLELLRHDIEKQSDFFMRPVLLKENRLFPIPNYGSAMSPFFTTLSLWVGALLLVSLLTVEVVPNGMEYKSYHIYFGRFLLFLTIALMQSFIITMGDIFLLGTYVVDKWWFVLFGLWNSAVFVFIVYSLVSVFGNVGKALGIIMLVLQISGSGGTFPIQVTPPFFQMIYPFLPFTYGISLMREATGGILWDIVYRDVAILFIFVIIMVIIGLLLKERINKSSEKFVKKAKESKVIH</sequence>
<gene>
    <name evidence="7" type="ORF">GCM10007140_02830</name>
</gene>
<evidence type="ECO:0000256" key="3">
    <source>
        <dbReference type="ARBA" id="ARBA00022989"/>
    </source>
</evidence>
<evidence type="ECO:0000256" key="4">
    <source>
        <dbReference type="ARBA" id="ARBA00023136"/>
    </source>
</evidence>
<evidence type="ECO:0000313" key="7">
    <source>
        <dbReference type="EMBL" id="GGE55895.1"/>
    </source>
</evidence>
<dbReference type="RefSeq" id="WP_188386668.1">
    <property type="nucleotide sequence ID" value="NZ_BMFK01000001.1"/>
</dbReference>
<dbReference type="Pfam" id="PF12698">
    <property type="entry name" value="ABC2_membrane_3"/>
    <property type="match status" value="1"/>
</dbReference>
<keyword evidence="8" id="KW-1185">Reference proteome</keyword>
<protein>
    <submittedName>
        <fullName evidence="7">Phage infection protein</fullName>
    </submittedName>
</protein>
<dbReference type="GO" id="GO:0016020">
    <property type="term" value="C:membrane"/>
    <property type="evidence" value="ECO:0007669"/>
    <property type="project" value="UniProtKB-SubCell"/>
</dbReference>
<feature type="transmembrane region" description="Helical" evidence="5">
    <location>
        <begin position="602"/>
        <end position="623"/>
    </location>
</feature>
<evidence type="ECO:0000313" key="8">
    <source>
        <dbReference type="Proteomes" id="UP000605259"/>
    </source>
</evidence>
<feature type="transmembrane region" description="Helical" evidence="5">
    <location>
        <begin position="568"/>
        <end position="596"/>
    </location>
</feature>
<feature type="transmembrane region" description="Helical" evidence="5">
    <location>
        <begin position="20"/>
        <end position="38"/>
    </location>
</feature>
<dbReference type="Gene3D" id="3.40.1710.10">
    <property type="entry name" value="abc type-2 transporter like domain"/>
    <property type="match status" value="1"/>
</dbReference>
<dbReference type="PANTHER" id="PTHR43077">
    <property type="entry name" value="TRANSPORT PERMEASE YVFS-RELATED"/>
    <property type="match status" value="1"/>
</dbReference>
<dbReference type="InterPro" id="IPR051328">
    <property type="entry name" value="T7SS_ABC-Transporter"/>
</dbReference>
<reference evidence="7" key="2">
    <citation type="submission" date="2020-09" db="EMBL/GenBank/DDBJ databases">
        <authorList>
            <person name="Sun Q."/>
            <person name="Zhou Y."/>
        </authorList>
    </citation>
    <scope>NUCLEOTIDE SEQUENCE</scope>
    <source>
        <strain evidence="7">CGMCC 1.12698</strain>
    </source>
</reference>
<keyword evidence="3 5" id="KW-1133">Transmembrane helix</keyword>
<evidence type="ECO:0000259" key="6">
    <source>
        <dbReference type="Pfam" id="PF12698"/>
    </source>
</evidence>
<dbReference type="AlphaFoldDB" id="A0A917AJ45"/>
<feature type="transmembrane region" description="Helical" evidence="5">
    <location>
        <begin position="635"/>
        <end position="665"/>
    </location>
</feature>
<feature type="transmembrane region" description="Helical" evidence="5">
    <location>
        <begin position="534"/>
        <end position="556"/>
    </location>
</feature>